<evidence type="ECO:0000256" key="5">
    <source>
        <dbReference type="ARBA" id="ARBA00022642"/>
    </source>
</evidence>
<evidence type="ECO:0000256" key="2">
    <source>
        <dbReference type="ARBA" id="ARBA00005065"/>
    </source>
</evidence>
<evidence type="ECO:0000256" key="8">
    <source>
        <dbReference type="ARBA" id="ARBA00023004"/>
    </source>
</evidence>
<keyword evidence="6" id="KW-0808">Transferase</keyword>
<comment type="cofactor">
    <cofactor evidence="1">
        <name>[4Fe-4S] cluster</name>
        <dbReference type="ChEBI" id="CHEBI:49883"/>
    </cofactor>
</comment>
<keyword evidence="7" id="KW-0479">Metal-binding</keyword>
<dbReference type="InterPro" id="IPR036094">
    <property type="entry name" value="NadA_sf"/>
</dbReference>
<keyword evidence="5" id="KW-0662">Pyridine nucleotide biosynthesis</keyword>
<sequence length="398" mass="44947">MRKSIGEVTAMFYDSCSRFAEDLYPGRYSFAKCRELTEQADEMQNLAKENGSIFLAHYYTTPEFHELADKLGDSWALSQYARDIKAPRVYFIAVAFMGQTAKMITGDQSRIFIPDTPKVLGCSLVFGTDHIWIQNWRKDNPGGIIVAYINSDPYTKALTSYSNGYISTSRNTDKIIAHAVKNNPSRKVLVLPDKFLGIVMKKRAIQLLEKNGIKVNPDLIEIYDQPFNGYNACCYVHEKLGNDSILVAMTEHPDAELMIHPECGCSSFCLMQVEEGNIPHGKAFFLSTEQMIQRAIASPAKKFLVATEAGLIYALRTRLPDKTFIPVSANAHCDFMKGNTFEKLLRSLREDRLEIVICDNCPKCLDPLNPYEDDQVIHIPRRIAQSAKESIDKMLTIV</sequence>
<dbReference type="Gene3D" id="3.40.50.10800">
    <property type="entry name" value="NadA-like"/>
    <property type="match status" value="3"/>
</dbReference>
<dbReference type="PANTHER" id="PTHR30573:SF0">
    <property type="entry name" value="QUINOLINATE SYNTHASE, CHLOROPLASTIC"/>
    <property type="match status" value="1"/>
</dbReference>
<organism evidence="10 11">
    <name type="scientific">Candidatus Yanofskybacteria bacterium RIFCSPHIGHO2_01_FULL_41_53</name>
    <dbReference type="NCBI Taxonomy" id="1802663"/>
    <lineage>
        <taxon>Bacteria</taxon>
        <taxon>Candidatus Yanofskyibacteriota</taxon>
    </lineage>
</organism>
<comment type="pathway">
    <text evidence="2">Cofactor biosynthesis; NAD(+) biosynthesis; quinolinate from iminoaspartate: step 1/1.</text>
</comment>
<evidence type="ECO:0000256" key="4">
    <source>
        <dbReference type="ARBA" id="ARBA00022485"/>
    </source>
</evidence>
<evidence type="ECO:0000256" key="3">
    <source>
        <dbReference type="ARBA" id="ARBA00012669"/>
    </source>
</evidence>
<comment type="caution">
    <text evidence="10">The sequence shown here is derived from an EMBL/GenBank/DDBJ whole genome shotgun (WGS) entry which is preliminary data.</text>
</comment>
<evidence type="ECO:0000256" key="1">
    <source>
        <dbReference type="ARBA" id="ARBA00001966"/>
    </source>
</evidence>
<dbReference type="InterPro" id="IPR003473">
    <property type="entry name" value="NadA"/>
</dbReference>
<dbReference type="GO" id="GO:0034628">
    <property type="term" value="P:'de novo' NAD+ biosynthetic process from L-aspartate"/>
    <property type="evidence" value="ECO:0007669"/>
    <property type="project" value="TreeGrafter"/>
</dbReference>
<dbReference type="UniPathway" id="UPA00253">
    <property type="reaction ID" value="UER00327"/>
</dbReference>
<dbReference type="Pfam" id="PF02445">
    <property type="entry name" value="NadA"/>
    <property type="match status" value="1"/>
</dbReference>
<dbReference type="PANTHER" id="PTHR30573">
    <property type="entry name" value="QUINOLINATE SYNTHETASE A"/>
    <property type="match status" value="1"/>
</dbReference>
<dbReference type="EC" id="2.5.1.72" evidence="3"/>
<keyword evidence="8" id="KW-0408">Iron</keyword>
<proteinExistence type="predicted"/>
<name>A0A1F8EK05_9BACT</name>
<dbReference type="AlphaFoldDB" id="A0A1F8EK05"/>
<gene>
    <name evidence="10" type="ORF">A2650_00480</name>
</gene>
<accession>A0A1F8EK05</accession>
<dbReference type="SUPFAM" id="SSF142754">
    <property type="entry name" value="NadA-like"/>
    <property type="match status" value="1"/>
</dbReference>
<dbReference type="Proteomes" id="UP000177117">
    <property type="component" value="Unassembled WGS sequence"/>
</dbReference>
<evidence type="ECO:0000313" key="11">
    <source>
        <dbReference type="Proteomes" id="UP000177117"/>
    </source>
</evidence>
<evidence type="ECO:0000313" key="10">
    <source>
        <dbReference type="EMBL" id="OGN01123.1"/>
    </source>
</evidence>
<dbReference type="GO" id="GO:0046872">
    <property type="term" value="F:metal ion binding"/>
    <property type="evidence" value="ECO:0007669"/>
    <property type="project" value="UniProtKB-KW"/>
</dbReference>
<dbReference type="EMBL" id="MGJD01000010">
    <property type="protein sequence ID" value="OGN01123.1"/>
    <property type="molecule type" value="Genomic_DNA"/>
</dbReference>
<keyword evidence="9" id="KW-0411">Iron-sulfur</keyword>
<dbReference type="GO" id="GO:0008987">
    <property type="term" value="F:quinolinate synthetase A activity"/>
    <property type="evidence" value="ECO:0007669"/>
    <property type="project" value="InterPro"/>
</dbReference>
<evidence type="ECO:0000256" key="7">
    <source>
        <dbReference type="ARBA" id="ARBA00022723"/>
    </source>
</evidence>
<reference evidence="10 11" key="1">
    <citation type="journal article" date="2016" name="Nat. Commun.">
        <title>Thousands of microbial genomes shed light on interconnected biogeochemical processes in an aquifer system.</title>
        <authorList>
            <person name="Anantharaman K."/>
            <person name="Brown C.T."/>
            <person name="Hug L.A."/>
            <person name="Sharon I."/>
            <person name="Castelle C.J."/>
            <person name="Probst A.J."/>
            <person name="Thomas B.C."/>
            <person name="Singh A."/>
            <person name="Wilkins M.J."/>
            <person name="Karaoz U."/>
            <person name="Brodie E.L."/>
            <person name="Williams K.H."/>
            <person name="Hubbard S.S."/>
            <person name="Banfield J.F."/>
        </authorList>
    </citation>
    <scope>NUCLEOTIDE SEQUENCE [LARGE SCALE GENOMIC DNA]</scope>
</reference>
<protein>
    <recommendedName>
        <fullName evidence="3">quinolinate synthase</fullName>
        <ecNumber evidence="3">2.5.1.72</ecNumber>
    </recommendedName>
</protein>
<evidence type="ECO:0000256" key="6">
    <source>
        <dbReference type="ARBA" id="ARBA00022679"/>
    </source>
</evidence>
<dbReference type="GO" id="GO:0051539">
    <property type="term" value="F:4 iron, 4 sulfur cluster binding"/>
    <property type="evidence" value="ECO:0007669"/>
    <property type="project" value="UniProtKB-KW"/>
</dbReference>
<evidence type="ECO:0000256" key="9">
    <source>
        <dbReference type="ARBA" id="ARBA00023014"/>
    </source>
</evidence>
<keyword evidence="4" id="KW-0004">4Fe-4S</keyword>